<evidence type="ECO:0000313" key="3">
    <source>
        <dbReference type="EMBL" id="SEK58497.1"/>
    </source>
</evidence>
<organism evidence="3 4">
    <name type="scientific">Methanobrevibacter gottschalkii</name>
    <dbReference type="NCBI Taxonomy" id="190974"/>
    <lineage>
        <taxon>Archaea</taxon>
        <taxon>Methanobacteriati</taxon>
        <taxon>Methanobacteriota</taxon>
        <taxon>Methanomada group</taxon>
        <taxon>Methanobacteria</taxon>
        <taxon>Methanobacteriales</taxon>
        <taxon>Methanobacteriaceae</taxon>
        <taxon>Methanobrevibacter</taxon>
    </lineage>
</organism>
<evidence type="ECO:0000256" key="1">
    <source>
        <dbReference type="SAM" id="Coils"/>
    </source>
</evidence>
<dbReference type="Gene3D" id="1.20.5.340">
    <property type="match status" value="1"/>
</dbReference>
<keyword evidence="1" id="KW-0175">Coiled coil</keyword>
<name>A0A1H7I9S1_9EURY</name>
<keyword evidence="2" id="KW-0812">Transmembrane</keyword>
<gene>
    <name evidence="3" type="ORF">SAMN05216439_1166</name>
</gene>
<dbReference type="STRING" id="190974.SAMN05216439_1166"/>
<proteinExistence type="predicted"/>
<reference evidence="3 4" key="1">
    <citation type="submission" date="2016-10" db="EMBL/GenBank/DDBJ databases">
        <authorList>
            <person name="de Groot N.N."/>
        </authorList>
    </citation>
    <scope>NUCLEOTIDE SEQUENCE [LARGE SCALE GENOMIC DNA]</scope>
    <source>
        <strain evidence="3 4">DSM 11978</strain>
    </source>
</reference>
<protein>
    <submittedName>
        <fullName evidence="3">Uncharacterized protein</fullName>
    </submittedName>
</protein>
<dbReference type="AlphaFoldDB" id="A0A1H7I9S1"/>
<dbReference type="RefSeq" id="WP_091699016.1">
    <property type="nucleotide sequence ID" value="NZ_FOAK01000003.1"/>
</dbReference>
<keyword evidence="2" id="KW-0472">Membrane</keyword>
<feature type="coiled-coil region" evidence="1">
    <location>
        <begin position="31"/>
        <end position="62"/>
    </location>
</feature>
<accession>A0A1H7I9S1</accession>
<evidence type="ECO:0000313" key="4">
    <source>
        <dbReference type="Proteomes" id="UP000199506"/>
    </source>
</evidence>
<sequence>MTLNNHDCVREEQFINIEKRLTSNEEKVQTITNETTRLEQTLNKLDATQDNLTVEIAKLNSAFNTIKYLIGISIALFGTIFAFLITELIKLI</sequence>
<evidence type="ECO:0000256" key="2">
    <source>
        <dbReference type="SAM" id="Phobius"/>
    </source>
</evidence>
<feature type="transmembrane region" description="Helical" evidence="2">
    <location>
        <begin position="68"/>
        <end position="89"/>
    </location>
</feature>
<dbReference type="Proteomes" id="UP000199506">
    <property type="component" value="Unassembled WGS sequence"/>
</dbReference>
<dbReference type="EMBL" id="FOAK01000003">
    <property type="protein sequence ID" value="SEK58497.1"/>
    <property type="molecule type" value="Genomic_DNA"/>
</dbReference>
<keyword evidence="2" id="KW-1133">Transmembrane helix</keyword>